<organism evidence="6">
    <name type="scientific">Ulva compressa</name>
    <name type="common">Green alga</name>
    <name type="synonym">Enteromorpha compressa</name>
    <dbReference type="NCBI Taxonomy" id="63659"/>
    <lineage>
        <taxon>Eukaryota</taxon>
        <taxon>Viridiplantae</taxon>
        <taxon>Chlorophyta</taxon>
        <taxon>core chlorophytes</taxon>
        <taxon>Ulvophyceae</taxon>
        <taxon>OUU clade</taxon>
        <taxon>Ulvales</taxon>
        <taxon>Ulvaceae</taxon>
        <taxon>Ulva</taxon>
    </lineage>
</organism>
<feature type="domain" description="APAF-1 helical" evidence="5">
    <location>
        <begin position="362"/>
        <end position="437"/>
    </location>
</feature>
<dbReference type="InterPro" id="IPR020472">
    <property type="entry name" value="WD40_PAC1"/>
</dbReference>
<dbReference type="PROSITE" id="PS50082">
    <property type="entry name" value="WD_REPEATS_2"/>
    <property type="match status" value="7"/>
</dbReference>
<dbReference type="SUPFAM" id="SSF117289">
    <property type="entry name" value="Nucleoporin domain"/>
    <property type="match status" value="1"/>
</dbReference>
<dbReference type="Pfam" id="PF17908">
    <property type="entry name" value="APAF1_C"/>
    <property type="match status" value="1"/>
</dbReference>
<name>A0A8J9T3P1_ULVCO</name>
<feature type="repeat" description="WD" evidence="3">
    <location>
        <begin position="768"/>
        <end position="804"/>
    </location>
</feature>
<evidence type="ECO:0000256" key="1">
    <source>
        <dbReference type="ARBA" id="ARBA00022574"/>
    </source>
</evidence>
<dbReference type="InterPro" id="IPR015943">
    <property type="entry name" value="WD40/YVTN_repeat-like_dom_sf"/>
</dbReference>
<dbReference type="PANTHER" id="PTHR22847">
    <property type="entry name" value="WD40 REPEAT PROTEIN"/>
    <property type="match status" value="1"/>
</dbReference>
<feature type="repeat" description="WD" evidence="3">
    <location>
        <begin position="811"/>
        <end position="860"/>
    </location>
</feature>
<dbReference type="CDD" id="cd00200">
    <property type="entry name" value="WD40"/>
    <property type="match status" value="1"/>
</dbReference>
<feature type="repeat" description="WD" evidence="3">
    <location>
        <begin position="1042"/>
        <end position="1075"/>
    </location>
</feature>
<dbReference type="InterPro" id="IPR041452">
    <property type="entry name" value="APAF1_C"/>
</dbReference>
<feature type="compositionally biased region" description="Low complexity" evidence="4">
    <location>
        <begin position="157"/>
        <end position="169"/>
    </location>
</feature>
<dbReference type="PROSITE" id="PS50294">
    <property type="entry name" value="WD_REPEATS_REGION"/>
    <property type="match status" value="5"/>
</dbReference>
<protein>
    <submittedName>
        <fullName evidence="6">UM033_0004.1</fullName>
    </submittedName>
</protein>
<feature type="compositionally biased region" description="Low complexity" evidence="4">
    <location>
        <begin position="218"/>
        <end position="238"/>
    </location>
</feature>
<dbReference type="EMBL" id="OU477984">
    <property type="protein sequence ID" value="CAG9012588.1"/>
    <property type="molecule type" value="mRNA"/>
</dbReference>
<evidence type="ECO:0000259" key="5">
    <source>
        <dbReference type="Pfam" id="PF17908"/>
    </source>
</evidence>
<gene>
    <name evidence="6" type="primary">UM033_0004.1</name>
</gene>
<dbReference type="PROSITE" id="PS00678">
    <property type="entry name" value="WD_REPEATS_1"/>
    <property type="match status" value="4"/>
</dbReference>
<dbReference type="Gene3D" id="1.25.40.370">
    <property type="match status" value="1"/>
</dbReference>
<dbReference type="PRINTS" id="PR00320">
    <property type="entry name" value="GPROTEINBRPT"/>
</dbReference>
<feature type="repeat" description="WD" evidence="3">
    <location>
        <begin position="726"/>
        <end position="767"/>
    </location>
</feature>
<accession>A0A8J9T3P1</accession>
<dbReference type="InterPro" id="IPR036322">
    <property type="entry name" value="WD40_repeat_dom_sf"/>
</dbReference>
<feature type="repeat" description="WD" evidence="3">
    <location>
        <begin position="1084"/>
        <end position="1125"/>
    </location>
</feature>
<feature type="compositionally biased region" description="Polar residues" evidence="4">
    <location>
        <begin position="13"/>
        <end position="27"/>
    </location>
</feature>
<reference evidence="6" key="1">
    <citation type="submission" date="2021-08" db="EMBL/GenBank/DDBJ databases">
        <authorList>
            <person name="Kwantes M."/>
        </authorList>
    </citation>
    <scope>NUCLEOTIDE SEQUENCE</scope>
    <source>
        <tissue evidence="6">Whole organism</tissue>
    </source>
</reference>
<dbReference type="SMART" id="SM00320">
    <property type="entry name" value="WD40"/>
    <property type="match status" value="13"/>
</dbReference>
<feature type="region of interest" description="Disordered" evidence="4">
    <location>
        <begin position="1"/>
        <end position="253"/>
    </location>
</feature>
<feature type="compositionally biased region" description="Basic and acidic residues" evidence="4">
    <location>
        <begin position="1"/>
        <end position="11"/>
    </location>
</feature>
<keyword evidence="1 3" id="KW-0853">WD repeat</keyword>
<dbReference type="PANTHER" id="PTHR22847:SF637">
    <property type="entry name" value="WD REPEAT DOMAIN 5B"/>
    <property type="match status" value="1"/>
</dbReference>
<dbReference type="Gene3D" id="2.130.10.10">
    <property type="entry name" value="YVTN repeat-like/Quinoprotein amine dehydrogenase"/>
    <property type="match status" value="4"/>
</dbReference>
<dbReference type="Pfam" id="PF00400">
    <property type="entry name" value="WD40"/>
    <property type="match status" value="6"/>
</dbReference>
<feature type="compositionally biased region" description="Low complexity" evidence="4">
    <location>
        <begin position="132"/>
        <end position="146"/>
    </location>
</feature>
<proteinExistence type="evidence at transcript level"/>
<sequence>MSPASDKHDAIQRPTTAPRQNPFSSSLFAPATVRSPNPSIDRSRASRVSQASRPSDSRTASRQLETHSVAGSIDGSPRAARHQLSQHDLGHGAVSHGEHADVGYDTFAPSRKGQPRQPVPPLGLPSTASATSSMNAPVASAAARSATTHSEIASLGPISSSAVPPTSSPTHHLQPHAPQRPLPRGSGTGSLLSPARPHAFQPRHPSDSMRPLPHRGSDASSRASGASRSVRSRNASCALENIDDPLGTRPSMDAFGSQMSASFAQPLDSHAVARAVAVLRTLPQEVISCARILSAFNPDCLLPAQVLAKIWRVDIPRARGMIQRLSEAGIVRHATLANGSVWCVPTTSFSSALKHEFEEEIPAMHAAVLAVYEDRPGFTTWAAVKDDGFIALNLISHLAANRRLEEMRSVLQSPSWLEQKTHLHGPSAVVKDLQTAIRVDDDFASAGKLLLQAFTMSEAVALAMPHPGTLIAQMLARTAAVCQLPGAALDSGYRDWWEQQVSQLESAVASNFRSVSSIRGSSSAPTPVHLLPKTATLAQACGSTRLILKGHTGPVTAAFITDDMRDVVSASVDGVVRVFDLHIGSVTTELSNKTKAPLTHLEPAGKRRVVTLSQRCREAVVWDLQEGKCALKLTGATDCLTCLHVHPKGTTALIGTESGAVHMFSLMDGTQELRMCANNERITALAVAWYVSGALSSPVAASACSSGTLHVWDLMGESEDLPICTLTGHNGAVPCATFFRRGERLATASHDGTAAVWDIVTGLRIGVLAQHTGRVNHVEVEPLREELLLTCSDDGLAAVWHAESCTQAALLQGHDSFVTVANFVPAGDRGEEAHRTFVATASGDGTVAVWDALSGERIQVLAGHSAEVTALHLCHTGRYILSSSTDGTCHLWDLHSQVVDLPVPHRGGIRALQSLPNAEFMLSFGKAGTVQQWDCSTMDYSYSGSLDAVTDPSPPIATAASADGRLVASCAANSHTIVRDVASLAVVLEMAAVPGSRVKSVSFSGDCSIMAVVLFDSSVTLWHLQRQEVMWQPQARGMMDGLEGHSAGVNACFLSQRGDLLVTLSKDHTARAWNVITRTAGPVFSGHSASVSRGWLSKEGELLITGSEDSTARVWDVATGRNTLVLAHKQPVVFVVGSQSRRRAFTCTGSAAAWLWNVEDGSCTSVLRLGEGPTILSGLFLQESRLVVTRHAAASIGVWHVGSGALIAFFACDDPVEHIACTPRGMLALGTQSGAMHFIQLPVRSAPRSFASQTTTVSGSGPPAVLHAAGDMYTQPKVAKAPR</sequence>
<dbReference type="InterPro" id="IPR001680">
    <property type="entry name" value="WD40_rpt"/>
</dbReference>
<evidence type="ECO:0000256" key="3">
    <source>
        <dbReference type="PROSITE-ProRule" id="PRU00221"/>
    </source>
</evidence>
<feature type="repeat" description="WD" evidence="3">
    <location>
        <begin position="861"/>
        <end position="896"/>
    </location>
</feature>
<dbReference type="GO" id="GO:1990234">
    <property type="term" value="C:transferase complex"/>
    <property type="evidence" value="ECO:0007669"/>
    <property type="project" value="UniProtKB-ARBA"/>
</dbReference>
<evidence type="ECO:0000256" key="4">
    <source>
        <dbReference type="SAM" id="MobiDB-lite"/>
    </source>
</evidence>
<evidence type="ECO:0000256" key="2">
    <source>
        <dbReference type="ARBA" id="ARBA00022737"/>
    </source>
</evidence>
<evidence type="ECO:0000313" key="6">
    <source>
        <dbReference type="EMBL" id="CAG9012588.1"/>
    </source>
</evidence>
<dbReference type="InterPro" id="IPR019775">
    <property type="entry name" value="WD40_repeat_CS"/>
</dbReference>
<keyword evidence="2" id="KW-0677">Repeat</keyword>
<dbReference type="SUPFAM" id="SSF50978">
    <property type="entry name" value="WD40 repeat-like"/>
    <property type="match status" value="2"/>
</dbReference>
<feature type="repeat" description="WD" evidence="3">
    <location>
        <begin position="548"/>
        <end position="589"/>
    </location>
</feature>